<proteinExistence type="predicted"/>
<evidence type="ECO:0000313" key="1">
    <source>
        <dbReference type="EMBL" id="MBW84709.1"/>
    </source>
</evidence>
<organism evidence="1">
    <name type="scientific">Rhizophora mucronata</name>
    <name type="common">Asiatic mangrove</name>
    <dbReference type="NCBI Taxonomy" id="61149"/>
    <lineage>
        <taxon>Eukaryota</taxon>
        <taxon>Viridiplantae</taxon>
        <taxon>Streptophyta</taxon>
        <taxon>Embryophyta</taxon>
        <taxon>Tracheophyta</taxon>
        <taxon>Spermatophyta</taxon>
        <taxon>Magnoliopsida</taxon>
        <taxon>eudicotyledons</taxon>
        <taxon>Gunneridae</taxon>
        <taxon>Pentapetalae</taxon>
        <taxon>rosids</taxon>
        <taxon>fabids</taxon>
        <taxon>Malpighiales</taxon>
        <taxon>Rhizophoraceae</taxon>
        <taxon>Rhizophora</taxon>
    </lineage>
</organism>
<sequence length="105" mass="12039">MSTILAGQLPSMISPSLTLVWCTLWNFLNPFPQSTSAYDYHSTNPSAEVIQDFWFWGTSTNPSALLFSFTKREGKPHIMICNHCTEYNISPKKKQKSKYLLFQAK</sequence>
<accession>A0A2P2IU03</accession>
<dbReference type="AlphaFoldDB" id="A0A2P2IU03"/>
<dbReference type="EMBL" id="GGEC01004226">
    <property type="protein sequence ID" value="MBW84709.1"/>
    <property type="molecule type" value="Transcribed_RNA"/>
</dbReference>
<protein>
    <submittedName>
        <fullName evidence="1">Uncharacterized protein</fullName>
    </submittedName>
</protein>
<name>A0A2P2IU03_RHIMU</name>
<reference evidence="1" key="1">
    <citation type="submission" date="2018-02" db="EMBL/GenBank/DDBJ databases">
        <title>Rhizophora mucronata_Transcriptome.</title>
        <authorList>
            <person name="Meera S.P."/>
            <person name="Sreeshan A."/>
            <person name="Augustine A."/>
        </authorList>
    </citation>
    <scope>NUCLEOTIDE SEQUENCE</scope>
    <source>
        <tissue evidence="1">Leaf</tissue>
    </source>
</reference>